<comment type="caution">
    <text evidence="1">The sequence shown here is derived from an EMBL/GenBank/DDBJ whole genome shotgun (WGS) entry which is preliminary data.</text>
</comment>
<proteinExistence type="predicted"/>
<dbReference type="OrthoDB" id="1270082at2"/>
<organism evidence="1 2">
    <name type="scientific">Chryseobacterium hagamense</name>
    <dbReference type="NCBI Taxonomy" id="395935"/>
    <lineage>
        <taxon>Bacteria</taxon>
        <taxon>Pseudomonadati</taxon>
        <taxon>Bacteroidota</taxon>
        <taxon>Flavobacteriia</taxon>
        <taxon>Flavobacteriales</taxon>
        <taxon>Weeksellaceae</taxon>
        <taxon>Chryseobacterium group</taxon>
        <taxon>Chryseobacterium</taxon>
    </lineage>
</organism>
<dbReference type="Proteomes" id="UP000321863">
    <property type="component" value="Unassembled WGS sequence"/>
</dbReference>
<protein>
    <submittedName>
        <fullName evidence="1">Uncharacterized protein</fullName>
    </submittedName>
</protein>
<evidence type="ECO:0000313" key="1">
    <source>
        <dbReference type="EMBL" id="GEN78043.1"/>
    </source>
</evidence>
<dbReference type="EMBL" id="BJYJ01000043">
    <property type="protein sequence ID" value="GEN78043.1"/>
    <property type="molecule type" value="Genomic_DNA"/>
</dbReference>
<name>A0A511YS72_9FLAO</name>
<reference evidence="1 2" key="1">
    <citation type="submission" date="2019-07" db="EMBL/GenBank/DDBJ databases">
        <title>Whole genome shotgun sequence of Chryseobacterium hagamense NBRC 105253.</title>
        <authorList>
            <person name="Hosoyama A."/>
            <person name="Uohara A."/>
            <person name="Ohji S."/>
            <person name="Ichikawa N."/>
        </authorList>
    </citation>
    <scope>NUCLEOTIDE SEQUENCE [LARGE SCALE GENOMIC DNA]</scope>
    <source>
        <strain evidence="1 2">NBRC 105253</strain>
    </source>
</reference>
<keyword evidence="2" id="KW-1185">Reference proteome</keyword>
<sequence>MQSKAKKRKFRIPAGPVPVPGFMLGSLSEEEYRNPCLVFRKTFSELTLREFDGFLSDITCFSLGTFQKGPEEDLVTPFLHLNRMLDATQLIVERAAMVSDNEK</sequence>
<accession>A0A511YS72</accession>
<dbReference type="AlphaFoldDB" id="A0A511YS72"/>
<evidence type="ECO:0000313" key="2">
    <source>
        <dbReference type="Proteomes" id="UP000321863"/>
    </source>
</evidence>
<dbReference type="RefSeq" id="WP_146944384.1">
    <property type="nucleotide sequence ID" value="NZ_BJYJ01000043.1"/>
</dbReference>
<gene>
    <name evidence="1" type="ORF">CHA01nite_37830</name>
</gene>